<keyword evidence="8 9" id="KW-0472">Membrane</keyword>
<organism evidence="10 11">
    <name type="scientific">Chelonoidis abingdonii</name>
    <name type="common">Abingdon island giant tortoise</name>
    <name type="synonym">Testudo abingdonii</name>
    <dbReference type="NCBI Taxonomy" id="106734"/>
    <lineage>
        <taxon>Eukaryota</taxon>
        <taxon>Metazoa</taxon>
        <taxon>Chordata</taxon>
        <taxon>Craniata</taxon>
        <taxon>Vertebrata</taxon>
        <taxon>Euteleostomi</taxon>
        <taxon>Archelosauria</taxon>
        <taxon>Testudinata</taxon>
        <taxon>Testudines</taxon>
        <taxon>Cryptodira</taxon>
        <taxon>Durocryptodira</taxon>
        <taxon>Testudinoidea</taxon>
        <taxon>Testudinidae</taxon>
        <taxon>Chelonoidis</taxon>
    </lineage>
</organism>
<comment type="subcellular location">
    <subcellularLocation>
        <location evidence="2">Endoplasmic reticulum membrane</location>
        <topology evidence="2">Multi-pass membrane protein</topology>
    </subcellularLocation>
</comment>
<evidence type="ECO:0000256" key="2">
    <source>
        <dbReference type="ARBA" id="ARBA00004477"/>
    </source>
</evidence>
<name>A0A8C0G8P5_CHEAB</name>
<dbReference type="GeneTree" id="ENSGT00390000008139"/>
<keyword evidence="6" id="KW-0256">Endoplasmic reticulum</keyword>
<gene>
    <name evidence="10" type="primary">TMEM208</name>
</gene>
<comment type="function">
    <text evidence="1">May function as a negative regulator of endoplasmic reticulum-stress induced autophagy.</text>
</comment>
<dbReference type="PANTHER" id="PTHR13505">
    <property type="entry name" value="TRANSMEMBRANE PROTEIN 208"/>
    <property type="match status" value="1"/>
</dbReference>
<dbReference type="GO" id="GO:0005773">
    <property type="term" value="C:vacuole"/>
    <property type="evidence" value="ECO:0007669"/>
    <property type="project" value="GOC"/>
</dbReference>
<keyword evidence="5 9" id="KW-0812">Transmembrane</keyword>
<proteinExistence type="inferred from homology"/>
<dbReference type="Ensembl" id="ENSCABT00000005572.1">
    <property type="protein sequence ID" value="ENSCABP00000005115.1"/>
    <property type="gene ID" value="ENSCABG00000003861.1"/>
</dbReference>
<sequence length="100" mass="10978">MAPKGKVGTKGKKQIFEENKETLKFYLRIILGANAIYAVVNLVIFYATASSWTWVAFVFSMVIYGASYRSMSSMAKASFTDDGNLADGGIDLNMEQGMAE</sequence>
<evidence type="ECO:0000256" key="5">
    <source>
        <dbReference type="ARBA" id="ARBA00022692"/>
    </source>
</evidence>
<dbReference type="GO" id="GO:0006624">
    <property type="term" value="P:vacuolar protein processing"/>
    <property type="evidence" value="ECO:0007669"/>
    <property type="project" value="TreeGrafter"/>
</dbReference>
<evidence type="ECO:0000313" key="10">
    <source>
        <dbReference type="Ensembl" id="ENSCABP00000005115.1"/>
    </source>
</evidence>
<keyword evidence="7 9" id="KW-1133">Transmembrane helix</keyword>
<keyword evidence="11" id="KW-1185">Reference proteome</keyword>
<dbReference type="PANTHER" id="PTHR13505:SF7">
    <property type="entry name" value="TRANSMEMBRANE PROTEIN 208"/>
    <property type="match status" value="1"/>
</dbReference>
<dbReference type="InterPro" id="IPR008506">
    <property type="entry name" value="SND2/TMEM208"/>
</dbReference>
<evidence type="ECO:0000256" key="7">
    <source>
        <dbReference type="ARBA" id="ARBA00022989"/>
    </source>
</evidence>
<dbReference type="AlphaFoldDB" id="A0A8C0G8P5"/>
<evidence type="ECO:0000256" key="3">
    <source>
        <dbReference type="ARBA" id="ARBA00009950"/>
    </source>
</evidence>
<reference evidence="10" key="2">
    <citation type="submission" date="2025-09" db="UniProtKB">
        <authorList>
            <consortium name="Ensembl"/>
        </authorList>
    </citation>
    <scope>IDENTIFICATION</scope>
</reference>
<dbReference type="OMA" id="ASNTIYC"/>
<accession>A0A8C0G8P5</accession>
<protein>
    <recommendedName>
        <fullName evidence="4">Transmembrane protein 208</fullName>
    </recommendedName>
</protein>
<evidence type="ECO:0000256" key="9">
    <source>
        <dbReference type="SAM" id="Phobius"/>
    </source>
</evidence>
<dbReference type="Pfam" id="PF05620">
    <property type="entry name" value="TMEM208_SND2"/>
    <property type="match status" value="1"/>
</dbReference>
<comment type="similarity">
    <text evidence="3">Belongs to the TMEM208 family.</text>
</comment>
<feature type="transmembrane region" description="Helical" evidence="9">
    <location>
        <begin position="25"/>
        <end position="46"/>
    </location>
</feature>
<evidence type="ECO:0000313" key="11">
    <source>
        <dbReference type="Proteomes" id="UP000694404"/>
    </source>
</evidence>
<feature type="transmembrane region" description="Helical" evidence="9">
    <location>
        <begin position="52"/>
        <end position="68"/>
    </location>
</feature>
<reference evidence="10" key="1">
    <citation type="submission" date="2025-08" db="UniProtKB">
        <authorList>
            <consortium name="Ensembl"/>
        </authorList>
    </citation>
    <scope>IDENTIFICATION</scope>
</reference>
<dbReference type="GO" id="GO:0005789">
    <property type="term" value="C:endoplasmic reticulum membrane"/>
    <property type="evidence" value="ECO:0007669"/>
    <property type="project" value="UniProtKB-SubCell"/>
</dbReference>
<evidence type="ECO:0000256" key="6">
    <source>
        <dbReference type="ARBA" id="ARBA00022824"/>
    </source>
</evidence>
<dbReference type="Proteomes" id="UP000694404">
    <property type="component" value="Unplaced"/>
</dbReference>
<evidence type="ECO:0000256" key="4">
    <source>
        <dbReference type="ARBA" id="ARBA00015033"/>
    </source>
</evidence>
<evidence type="ECO:0000256" key="1">
    <source>
        <dbReference type="ARBA" id="ARBA00003220"/>
    </source>
</evidence>
<evidence type="ECO:0000256" key="8">
    <source>
        <dbReference type="ARBA" id="ARBA00023136"/>
    </source>
</evidence>